<organism evidence="1 2">
    <name type="scientific">Geosporobacter ferrireducens</name>
    <dbReference type="NCBI Taxonomy" id="1424294"/>
    <lineage>
        <taxon>Bacteria</taxon>
        <taxon>Bacillati</taxon>
        <taxon>Bacillota</taxon>
        <taxon>Clostridia</taxon>
        <taxon>Peptostreptococcales</taxon>
        <taxon>Thermotaleaceae</taxon>
        <taxon>Geosporobacter</taxon>
    </lineage>
</organism>
<dbReference type="SUPFAM" id="SSF142535">
    <property type="entry name" value="AF0625-like"/>
    <property type="match status" value="1"/>
</dbReference>
<proteinExistence type="predicted"/>
<keyword evidence="2" id="KW-1185">Reference proteome</keyword>
<dbReference type="Pfam" id="PF04414">
    <property type="entry name" value="tRNA_deacylase"/>
    <property type="match status" value="1"/>
</dbReference>
<evidence type="ECO:0008006" key="3">
    <source>
        <dbReference type="Google" id="ProtNLM"/>
    </source>
</evidence>
<evidence type="ECO:0000313" key="1">
    <source>
        <dbReference type="EMBL" id="AOT68981.1"/>
    </source>
</evidence>
<protein>
    <recommendedName>
        <fullName evidence="3">D-aminoacyl-tRNA deacylase</fullName>
    </recommendedName>
</protein>
<dbReference type="GO" id="GO:0051499">
    <property type="term" value="F:D-aminoacyl-tRNA deacylase activity"/>
    <property type="evidence" value="ECO:0007669"/>
    <property type="project" value="InterPro"/>
</dbReference>
<dbReference type="RefSeq" id="WP_069974547.1">
    <property type="nucleotide sequence ID" value="NZ_CP017269.1"/>
</dbReference>
<sequence length="320" mass="36440">MLKNKKAVYYICNNDSWGHVSMHVWNILEQEGYLKEQAGITFAGKEVMKYIDQNNNEFYFVPMSTAVCLDYPHFLPEMNRYFSDFDISGMVTWHEGSNAPSNVLTVHSLGDVNSGVFGAVKPRYMRNLMLAMNRNKKELGLDDYQVVTEATHWSGVHEEQGAPHLLTKYPVAMMDIEIGSDESSWNNITACKALAHSLTQIFVDDEKRVHNLLCIGGVHFDPNFAEAVFTEWGNEAFGVSHIMANQWLVSGAYENETGFERACACIDSIDGGIEAIVFHDKLKGCYKDLVRKLSEKYQIPIYRHQKLRNPEEMEFTQGIK</sequence>
<evidence type="ECO:0000313" key="2">
    <source>
        <dbReference type="Proteomes" id="UP000095743"/>
    </source>
</evidence>
<accession>A0A1D8GDK2</accession>
<dbReference type="Gene3D" id="3.40.630.50">
    <property type="entry name" value="AF0625-like"/>
    <property type="match status" value="1"/>
</dbReference>
<dbReference type="Proteomes" id="UP000095743">
    <property type="component" value="Chromosome"/>
</dbReference>
<dbReference type="InterPro" id="IPR007508">
    <property type="entry name" value="DtdA"/>
</dbReference>
<name>A0A1D8GDK2_9FIRM</name>
<dbReference type="AlphaFoldDB" id="A0A1D8GDK2"/>
<dbReference type="KEGG" id="gfe:Gferi_05070"/>
<reference evidence="1 2" key="1">
    <citation type="submission" date="2016-09" db="EMBL/GenBank/DDBJ databases">
        <title>Genomic analysis reveals versatility of anaerobic energy metabolism of Geosporobacter ferrireducens IRF9 of phylum Firmicutes.</title>
        <authorList>
            <person name="Kim S.-J."/>
        </authorList>
    </citation>
    <scope>NUCLEOTIDE SEQUENCE [LARGE SCALE GENOMIC DNA]</scope>
    <source>
        <strain evidence="1 2">IRF9</strain>
    </source>
</reference>
<dbReference type="EMBL" id="CP017269">
    <property type="protein sequence ID" value="AOT68981.1"/>
    <property type="molecule type" value="Genomic_DNA"/>
</dbReference>
<gene>
    <name evidence="1" type="ORF">Gferi_05070</name>
</gene>